<evidence type="ECO:0000313" key="6">
    <source>
        <dbReference type="EMBL" id="ONH23622.1"/>
    </source>
</evidence>
<proteinExistence type="inferred from homology"/>
<keyword evidence="3" id="KW-0238">DNA-binding</keyword>
<dbReference type="SUPFAM" id="SSF46785">
    <property type="entry name" value="Winged helix' DNA-binding domain"/>
    <property type="match status" value="1"/>
</dbReference>
<dbReference type="InterPro" id="IPR005119">
    <property type="entry name" value="LysR_subst-bd"/>
</dbReference>
<dbReference type="GO" id="GO:0003677">
    <property type="term" value="F:DNA binding"/>
    <property type="evidence" value="ECO:0007669"/>
    <property type="project" value="UniProtKB-KW"/>
</dbReference>
<name>A0A1V2I1W1_9ACTN</name>
<evidence type="ECO:0000256" key="4">
    <source>
        <dbReference type="ARBA" id="ARBA00023163"/>
    </source>
</evidence>
<evidence type="ECO:0000256" key="2">
    <source>
        <dbReference type="ARBA" id="ARBA00023015"/>
    </source>
</evidence>
<dbReference type="InterPro" id="IPR036390">
    <property type="entry name" value="WH_DNA-bd_sf"/>
</dbReference>
<dbReference type="RefSeq" id="WP_076821418.1">
    <property type="nucleotide sequence ID" value="NZ_MOMC01000083.1"/>
</dbReference>
<dbReference type="EMBL" id="MOMC01000083">
    <property type="protein sequence ID" value="ONH23622.1"/>
    <property type="molecule type" value="Genomic_DNA"/>
</dbReference>
<evidence type="ECO:0000256" key="1">
    <source>
        <dbReference type="ARBA" id="ARBA00009437"/>
    </source>
</evidence>
<dbReference type="SUPFAM" id="SSF53850">
    <property type="entry name" value="Periplasmic binding protein-like II"/>
    <property type="match status" value="1"/>
</dbReference>
<dbReference type="InterPro" id="IPR050389">
    <property type="entry name" value="LysR-type_TF"/>
</dbReference>
<evidence type="ECO:0000313" key="7">
    <source>
        <dbReference type="Proteomes" id="UP000188929"/>
    </source>
</evidence>
<dbReference type="PRINTS" id="PR00039">
    <property type="entry name" value="HTHLYSR"/>
</dbReference>
<dbReference type="Pfam" id="PF00126">
    <property type="entry name" value="HTH_1"/>
    <property type="match status" value="1"/>
</dbReference>
<keyword evidence="4" id="KW-0804">Transcription</keyword>
<reference evidence="7" key="1">
    <citation type="submission" date="2016-10" db="EMBL/GenBank/DDBJ databases">
        <title>Frankia sp. NRRL B-16386 Genome sequencing.</title>
        <authorList>
            <person name="Ghodhbane-Gtari F."/>
            <person name="Swanson E."/>
            <person name="Gueddou A."/>
            <person name="Hezbri K."/>
            <person name="Ktari K."/>
            <person name="Nouioui I."/>
            <person name="Morris K."/>
            <person name="Simpson S."/>
            <person name="Abebe-Akele F."/>
            <person name="Thomas K."/>
            <person name="Gtari M."/>
            <person name="Tisa L.S."/>
        </authorList>
    </citation>
    <scope>NUCLEOTIDE SEQUENCE [LARGE SCALE GENOMIC DNA]</scope>
    <source>
        <strain evidence="7">NRRL B-16386</strain>
    </source>
</reference>
<dbReference type="CDD" id="cd08417">
    <property type="entry name" value="PBP2_Nitroaromatics_like"/>
    <property type="match status" value="1"/>
</dbReference>
<keyword evidence="7" id="KW-1185">Reference proteome</keyword>
<dbReference type="Gene3D" id="1.10.10.10">
    <property type="entry name" value="Winged helix-like DNA-binding domain superfamily/Winged helix DNA-binding domain"/>
    <property type="match status" value="1"/>
</dbReference>
<evidence type="ECO:0000259" key="5">
    <source>
        <dbReference type="PROSITE" id="PS50931"/>
    </source>
</evidence>
<organism evidence="6 7">
    <name type="scientific">Pseudofrankia asymbiotica</name>
    <dbReference type="NCBI Taxonomy" id="1834516"/>
    <lineage>
        <taxon>Bacteria</taxon>
        <taxon>Bacillati</taxon>
        <taxon>Actinomycetota</taxon>
        <taxon>Actinomycetes</taxon>
        <taxon>Frankiales</taxon>
        <taxon>Frankiaceae</taxon>
        <taxon>Pseudofrankia</taxon>
    </lineage>
</organism>
<dbReference type="OrthoDB" id="8717159at2"/>
<dbReference type="InterPro" id="IPR000847">
    <property type="entry name" value="LysR_HTH_N"/>
</dbReference>
<dbReference type="PANTHER" id="PTHR30118:SF15">
    <property type="entry name" value="TRANSCRIPTIONAL REGULATORY PROTEIN"/>
    <property type="match status" value="1"/>
</dbReference>
<dbReference type="InterPro" id="IPR036388">
    <property type="entry name" value="WH-like_DNA-bd_sf"/>
</dbReference>
<feature type="domain" description="HTH lysR-type" evidence="5">
    <location>
        <begin position="6"/>
        <end position="63"/>
    </location>
</feature>
<dbReference type="AlphaFoldDB" id="A0A1V2I1W1"/>
<dbReference type="Pfam" id="PF03466">
    <property type="entry name" value="LysR_substrate"/>
    <property type="match status" value="1"/>
</dbReference>
<evidence type="ECO:0000256" key="3">
    <source>
        <dbReference type="ARBA" id="ARBA00023125"/>
    </source>
</evidence>
<gene>
    <name evidence="6" type="ORF">BL253_32525</name>
</gene>
<dbReference type="Proteomes" id="UP000188929">
    <property type="component" value="Unassembled WGS sequence"/>
</dbReference>
<dbReference type="InterPro" id="IPR037402">
    <property type="entry name" value="YidZ_PBP2"/>
</dbReference>
<accession>A0A1V2I1W1</accession>
<comment type="similarity">
    <text evidence="1">Belongs to the LysR transcriptional regulatory family.</text>
</comment>
<dbReference type="PANTHER" id="PTHR30118">
    <property type="entry name" value="HTH-TYPE TRANSCRIPTIONAL REGULATOR LEUO-RELATED"/>
    <property type="match status" value="1"/>
</dbReference>
<dbReference type="GO" id="GO:0003700">
    <property type="term" value="F:DNA-binding transcription factor activity"/>
    <property type="evidence" value="ECO:0007669"/>
    <property type="project" value="InterPro"/>
</dbReference>
<dbReference type="Gene3D" id="3.40.190.10">
    <property type="entry name" value="Periplasmic binding protein-like II"/>
    <property type="match status" value="2"/>
</dbReference>
<keyword evidence="2" id="KW-0805">Transcription regulation</keyword>
<dbReference type="STRING" id="1834516.BL253_32525"/>
<sequence>MTLRHIDLNLLVVLDALLREKNVTRAAESLHLSQPAASTALARLRRTLGDELLRRNGRYLELTPRAESLVGPVKEVLATIEQTIIRPPAFDPATDSLRFSVIGSDYVGATLVRPLLTRLHGLAIGLQVNVTPVSVRYLEALRRDEVDLAILPDRIVDERSIPDCSRMPVIVERFVGAVWRHHPYAGTRLTADLLRRAPYLEYAPSGQRAIVEDDLDAAGCTRRVAASSSSFATMVFLLSGSTDLVAVLPERSVRRAAASAEIRVLEPDMPLVPLRESAFWHRRRDRDPGHIWLRERLFATARIEFPDVVTDSAA</sequence>
<dbReference type="PROSITE" id="PS50931">
    <property type="entry name" value="HTH_LYSR"/>
    <property type="match status" value="1"/>
</dbReference>
<comment type="caution">
    <text evidence="6">The sequence shown here is derived from an EMBL/GenBank/DDBJ whole genome shotgun (WGS) entry which is preliminary data.</text>
</comment>
<protein>
    <recommendedName>
        <fullName evidence="5">HTH lysR-type domain-containing protein</fullName>
    </recommendedName>
</protein>